<dbReference type="FunFam" id="1.50.10.10:FF:000010">
    <property type="entry name" value="alpha-1,2-Mannosidase"/>
    <property type="match status" value="1"/>
</dbReference>
<sequence length="599" mass="68436">MYSSSSRREYSAISLGDGQGHYDNGKARRQSCWRSWKRLSSLQRSILLVATCLGIVAVVYLGPIIYHDIMGTEIDRMTRRKIGDGTGEGDSVTRKIVDFEEIRNNANKPIDQVAVDDWKKPKRGPPKNVRNRTKEHVQPDKMIITGPQNPRQRAVVEAFKHSWKGYKEYAWGRDELQPISRSYSTWFGVGLTLVDSLDTMYIMGLKEEFEEAREWVANSLDFNINKDVNLFEITIRILGGLLSAYHLTKDTVFLNKAIDLGDRLLPCFDKRSGVPFSDVNLKSGYAHAPKWGPDSSTSEVTTIQLEFKDLSRITGDHKYEEATDSVAQHVHELPKKDGLVPYFINANTGRFRQGGTLTFGARADSYYEYLLKQWLQTGKTNDILKSDYLEAVVGMEKHLLRESEPNKLTFIGELIGGHSFSPKMDHLVCYFAGTLALGAVNECPSEHLNLARRLTKTCYEMYAQMPTKLSPEIAHFNMIPGVKEDLIIKGADSHNLQRPETVESLFYMYRLTGEQQYREWGWKIFEAFEKHTKVPGGGYTSIHNVKDAQNPRPRDKMESFWLGETLKYFYLLFSDDESLLPLDKYVFNTEAHPLPIYTS</sequence>
<evidence type="ECO:0000256" key="2">
    <source>
        <dbReference type="ARBA" id="ARBA00004648"/>
    </source>
</evidence>
<organism evidence="22 23">
    <name type="scientific">Owenia fusiformis</name>
    <name type="common">Polychaete worm</name>
    <dbReference type="NCBI Taxonomy" id="6347"/>
    <lineage>
        <taxon>Eukaryota</taxon>
        <taxon>Metazoa</taxon>
        <taxon>Spiralia</taxon>
        <taxon>Lophotrochozoa</taxon>
        <taxon>Annelida</taxon>
        <taxon>Polychaeta</taxon>
        <taxon>Sedentaria</taxon>
        <taxon>Canalipalpata</taxon>
        <taxon>Sabellida</taxon>
        <taxon>Oweniida</taxon>
        <taxon>Oweniidae</taxon>
        <taxon>Owenia</taxon>
    </lineage>
</organism>
<evidence type="ECO:0000256" key="7">
    <source>
        <dbReference type="ARBA" id="ARBA00022801"/>
    </source>
</evidence>
<keyword evidence="6 19" id="KW-0479">Metal-binding</keyword>
<evidence type="ECO:0000313" key="23">
    <source>
        <dbReference type="Proteomes" id="UP000749559"/>
    </source>
</evidence>
<dbReference type="SUPFAM" id="SSF48225">
    <property type="entry name" value="Seven-hairpin glycosidases"/>
    <property type="match status" value="1"/>
</dbReference>
<evidence type="ECO:0000256" key="11">
    <source>
        <dbReference type="ARBA" id="ARBA00022989"/>
    </source>
</evidence>
<evidence type="ECO:0000256" key="15">
    <source>
        <dbReference type="ARBA" id="ARBA00047669"/>
    </source>
</evidence>
<evidence type="ECO:0000256" key="12">
    <source>
        <dbReference type="ARBA" id="ARBA00023136"/>
    </source>
</evidence>
<reference evidence="22" key="1">
    <citation type="submission" date="2022-03" db="EMBL/GenBank/DDBJ databases">
        <authorList>
            <person name="Martin C."/>
        </authorList>
    </citation>
    <scope>NUCLEOTIDE SEQUENCE</scope>
</reference>
<dbReference type="GO" id="GO:0005975">
    <property type="term" value="P:carbohydrate metabolic process"/>
    <property type="evidence" value="ECO:0007669"/>
    <property type="project" value="InterPro"/>
</dbReference>
<keyword evidence="7 21" id="KW-0378">Hydrolase</keyword>
<evidence type="ECO:0000256" key="21">
    <source>
        <dbReference type="RuleBase" id="RU361193"/>
    </source>
</evidence>
<dbReference type="GO" id="GO:0010498">
    <property type="term" value="P:proteasomal protein catabolic process"/>
    <property type="evidence" value="ECO:0007669"/>
    <property type="project" value="UniProtKB-ARBA"/>
</dbReference>
<gene>
    <name evidence="22" type="ORF">OFUS_LOCUS11336</name>
</gene>
<evidence type="ECO:0000256" key="13">
    <source>
        <dbReference type="ARBA" id="ARBA00023157"/>
    </source>
</evidence>
<keyword evidence="13 20" id="KW-1015">Disulfide bond</keyword>
<dbReference type="Pfam" id="PF01532">
    <property type="entry name" value="Glyco_hydro_47"/>
    <property type="match status" value="1"/>
</dbReference>
<feature type="active site" evidence="18">
    <location>
        <position position="500"/>
    </location>
</feature>
<dbReference type="InterPro" id="IPR001382">
    <property type="entry name" value="Glyco_hydro_47"/>
</dbReference>
<keyword evidence="8" id="KW-0256">Endoplasmic reticulum</keyword>
<evidence type="ECO:0000256" key="16">
    <source>
        <dbReference type="ARBA" id="ARBA00048605"/>
    </source>
</evidence>
<dbReference type="GO" id="GO:0005789">
    <property type="term" value="C:endoplasmic reticulum membrane"/>
    <property type="evidence" value="ECO:0007669"/>
    <property type="project" value="UniProtKB-SubCell"/>
</dbReference>
<evidence type="ECO:0000256" key="8">
    <source>
        <dbReference type="ARBA" id="ARBA00022824"/>
    </source>
</evidence>
<accession>A0A8J1Y1R6</accession>
<comment type="pathway">
    <text evidence="3">Protein modification; protein glycosylation.</text>
</comment>
<evidence type="ECO:0000256" key="3">
    <source>
        <dbReference type="ARBA" id="ARBA00004922"/>
    </source>
</evidence>
<dbReference type="AlphaFoldDB" id="A0A8J1Y1R6"/>
<evidence type="ECO:0000256" key="4">
    <source>
        <dbReference type="ARBA" id="ARBA00007658"/>
    </source>
</evidence>
<feature type="disulfide bond" evidence="20">
    <location>
        <begin position="429"/>
        <end position="458"/>
    </location>
</feature>
<dbReference type="Proteomes" id="UP000749559">
    <property type="component" value="Unassembled WGS sequence"/>
</dbReference>
<evidence type="ECO:0000256" key="6">
    <source>
        <dbReference type="ARBA" id="ARBA00022723"/>
    </source>
</evidence>
<proteinExistence type="inferred from homology"/>
<feature type="active site" evidence="18">
    <location>
        <position position="364"/>
    </location>
</feature>
<feature type="active site" description="Proton donor" evidence="18">
    <location>
        <position position="472"/>
    </location>
</feature>
<keyword evidence="10" id="KW-0735">Signal-anchor</keyword>
<dbReference type="InterPro" id="IPR036026">
    <property type="entry name" value="Seven-hairpin_glycosidases"/>
</dbReference>
<dbReference type="PANTHER" id="PTHR11742:SF55">
    <property type="entry name" value="ENDOPLASMIC RETICULUM MANNOSYL-OLIGOSACCHARIDE 1,2-ALPHA-MANNOSIDASE"/>
    <property type="match status" value="1"/>
</dbReference>
<evidence type="ECO:0000256" key="1">
    <source>
        <dbReference type="ARBA" id="ARBA00001913"/>
    </source>
</evidence>
<comment type="catalytic activity">
    <reaction evidence="15">
        <text>N(4)-(alpha-D-Man-(1-&gt;2)-alpha-D-Man-(1-&gt;2)-alpha-D-Man-(1-&gt;3)-[alpha-D-Man-(1-&gt;3)-[alpha-D-Man-(1-&gt;2)-alpha-D-Man-(1-&gt;6)]-alpha-D-Man-(1-&gt;6)]-beta-D-Man-(1-&gt;4)-beta-D-GlcNAc-(1-&gt;4)-beta-D-GlcNAc)-L-asparaginyl-[protein] (N-glucan mannose isomer 8A1,2,3B1,3) + 3 H2O = N(4)-(alpha-D-Man-(1-&gt;3)-[alpha-D-Man-(1-&gt;3)-[alpha-D-Man-(1-&gt;6)]-alpha-D-Man-(1-&gt;6)]-beta-D-Man-(1-&gt;4)-beta-D-GlcNAc-(1-&gt;4)-beta-D-GlcNAc)-L-asparaginyl-[protein] (N-glucan mannose isomer 5A1,2) + 3 beta-D-mannose</text>
        <dbReference type="Rhea" id="RHEA:56028"/>
        <dbReference type="Rhea" id="RHEA-COMP:14358"/>
        <dbReference type="Rhea" id="RHEA-COMP:14367"/>
        <dbReference type="ChEBI" id="CHEBI:15377"/>
        <dbReference type="ChEBI" id="CHEBI:28563"/>
        <dbReference type="ChEBI" id="CHEBI:59087"/>
        <dbReference type="ChEBI" id="CHEBI:60628"/>
        <dbReference type="EC" id="3.2.1.113"/>
    </reaction>
</comment>
<feature type="active site" description="Proton donor" evidence="18">
    <location>
        <position position="232"/>
    </location>
</feature>
<comment type="caution">
    <text evidence="22">The sequence shown here is derived from an EMBL/GenBank/DDBJ whole genome shotgun (WGS) entry which is preliminary data.</text>
</comment>
<dbReference type="EMBL" id="CAIIXF020000006">
    <property type="protein sequence ID" value="CAH1785249.1"/>
    <property type="molecule type" value="Genomic_DNA"/>
</dbReference>
<dbReference type="InterPro" id="IPR050749">
    <property type="entry name" value="Glycosyl_Hydrolase_47"/>
</dbReference>
<keyword evidence="11" id="KW-1133">Transmembrane helix</keyword>
<evidence type="ECO:0000256" key="18">
    <source>
        <dbReference type="PIRSR" id="PIRSR601382-1"/>
    </source>
</evidence>
<keyword evidence="23" id="KW-1185">Reference proteome</keyword>
<protein>
    <recommendedName>
        <fullName evidence="21">alpha-1,2-Mannosidase</fullName>
        <ecNumber evidence="21">3.2.1.-</ecNumber>
    </recommendedName>
</protein>
<evidence type="ECO:0000256" key="14">
    <source>
        <dbReference type="ARBA" id="ARBA00023295"/>
    </source>
</evidence>
<comment type="similarity">
    <text evidence="4 21">Belongs to the glycosyl hydrolase 47 family.</text>
</comment>
<keyword evidence="9 19" id="KW-0106">Calcium</keyword>
<keyword evidence="5" id="KW-0812">Transmembrane</keyword>
<dbReference type="OrthoDB" id="8118055at2759"/>
<evidence type="ECO:0000256" key="20">
    <source>
        <dbReference type="PIRSR" id="PIRSR601382-3"/>
    </source>
</evidence>
<evidence type="ECO:0000313" key="22">
    <source>
        <dbReference type="EMBL" id="CAH1785249.1"/>
    </source>
</evidence>
<dbReference type="PANTHER" id="PTHR11742">
    <property type="entry name" value="MANNOSYL-OLIGOSACCHARIDE ALPHA-1,2-MANNOSIDASE-RELATED"/>
    <property type="match status" value="1"/>
</dbReference>
<comment type="catalytic activity">
    <reaction evidence="16">
        <text>N(4)-(alpha-D-Man-(1-&gt;2)-alpha-D-Man-(1-&gt;2)-alpha-D-Man-(1-&gt;3)-[alpha-D-Man-(1-&gt;2)-alpha-D-Man-(1-&gt;3)-[alpha-D-Man-(1-&gt;2)-alpha-D-Man-(1-&gt;6)]-alpha-D-Man-(1-&gt;6)]-beta-D-Man-(1-&gt;4)-beta-D-GlcNAc-(1-&gt;4)-beta-D-GlcNAc)-L-asparaginyl-[protein] (N-glucan mannose isomer 9A1,2,3B1,2,3) + 4 H2O = N(4)-(alpha-D-Man-(1-&gt;3)-[alpha-D-Man-(1-&gt;3)-[alpha-D-Man-(1-&gt;6)]-alpha-D-Man-(1-&gt;6)]-beta-D-Man-(1-&gt;4)-beta-D-GlcNAc-(1-&gt;4)-beta-D-GlcNAc)-L-asparaginyl-[protein] (N-glucan mannose isomer 5A1,2) + 4 beta-D-mannose</text>
        <dbReference type="Rhea" id="RHEA:56008"/>
        <dbReference type="Rhea" id="RHEA-COMP:14356"/>
        <dbReference type="Rhea" id="RHEA-COMP:14367"/>
        <dbReference type="ChEBI" id="CHEBI:15377"/>
        <dbReference type="ChEBI" id="CHEBI:28563"/>
        <dbReference type="ChEBI" id="CHEBI:59087"/>
        <dbReference type="ChEBI" id="CHEBI:139493"/>
        <dbReference type="EC" id="3.2.1.113"/>
    </reaction>
</comment>
<dbReference type="PRINTS" id="PR00747">
    <property type="entry name" value="GLYHDRLASE47"/>
</dbReference>
<dbReference type="EC" id="3.2.1.-" evidence="21"/>
<keyword evidence="14 21" id="KW-0326">Glycosidase</keyword>
<dbReference type="GO" id="GO:0005509">
    <property type="term" value="F:calcium ion binding"/>
    <property type="evidence" value="ECO:0007669"/>
    <property type="project" value="InterPro"/>
</dbReference>
<dbReference type="Gene3D" id="1.50.10.10">
    <property type="match status" value="1"/>
</dbReference>
<keyword evidence="12" id="KW-0472">Membrane</keyword>
<evidence type="ECO:0000256" key="5">
    <source>
        <dbReference type="ARBA" id="ARBA00022692"/>
    </source>
</evidence>
<evidence type="ECO:0000256" key="19">
    <source>
        <dbReference type="PIRSR" id="PIRSR601382-2"/>
    </source>
</evidence>
<evidence type="ECO:0000256" key="10">
    <source>
        <dbReference type="ARBA" id="ARBA00022968"/>
    </source>
</evidence>
<name>A0A8J1Y1R6_OWEFU</name>
<evidence type="ECO:0000256" key="17">
    <source>
        <dbReference type="ARBA" id="ARBA00053655"/>
    </source>
</evidence>
<comment type="subcellular location">
    <subcellularLocation>
        <location evidence="2">Endoplasmic reticulum membrane</location>
        <topology evidence="2">Single-pass type II membrane protein</topology>
    </subcellularLocation>
</comment>
<feature type="binding site" evidence="19">
    <location>
        <position position="589"/>
    </location>
    <ligand>
        <name>Ca(2+)</name>
        <dbReference type="ChEBI" id="CHEBI:29108"/>
    </ligand>
</feature>
<dbReference type="GO" id="GO:0034976">
    <property type="term" value="P:response to endoplasmic reticulum stress"/>
    <property type="evidence" value="ECO:0007669"/>
    <property type="project" value="UniProtKB-ARBA"/>
</dbReference>
<comment type="cofactor">
    <cofactor evidence="1 19">
        <name>Ca(2+)</name>
        <dbReference type="ChEBI" id="CHEBI:29108"/>
    </cofactor>
</comment>
<dbReference type="GO" id="GO:0004571">
    <property type="term" value="F:mannosyl-oligosaccharide 1,2-alpha-mannosidase activity"/>
    <property type="evidence" value="ECO:0007669"/>
    <property type="project" value="UniProtKB-EC"/>
</dbReference>
<comment type="function">
    <text evidence="17">Involved in glycoprotein quality control targeting of misfolded glycoproteins for degradation. It primarily trims a single alpha-1,2-linked mannose residue from Man(9)GlcNAc(2) to produce Man(8)GlcNAc(2), but at high enzyme concentrations, as found in the ER quality control compartment (ERQC), it further trims the carbohydrates to Man(5-6)GlcNAc(2).</text>
</comment>
<evidence type="ECO:0000256" key="9">
    <source>
        <dbReference type="ARBA" id="ARBA00022837"/>
    </source>
</evidence>
<dbReference type="InterPro" id="IPR012341">
    <property type="entry name" value="6hp_glycosidase-like_sf"/>
</dbReference>